<dbReference type="EMBL" id="SDIL01000053">
    <property type="protein sequence ID" value="RXK38153.1"/>
    <property type="molecule type" value="Genomic_DNA"/>
</dbReference>
<reference evidence="1 2" key="1">
    <citation type="submission" date="2016-06" db="EMBL/GenBank/DDBJ databases">
        <title>Evolution of pathogenesis and genome organization in the Tremellales.</title>
        <authorList>
            <person name="Cuomo C."/>
            <person name="Litvintseva A."/>
            <person name="Heitman J."/>
            <person name="Chen Y."/>
            <person name="Sun S."/>
            <person name="Springer D."/>
            <person name="Dromer F."/>
            <person name="Young S."/>
            <person name="Zeng Q."/>
            <person name="Chapman S."/>
            <person name="Gujja S."/>
            <person name="Saif S."/>
            <person name="Birren B."/>
        </authorList>
    </citation>
    <scope>NUCLEOTIDE SEQUENCE [LARGE SCALE GENOMIC DNA]</scope>
    <source>
        <strain evidence="1 2">ATCC 28783</strain>
    </source>
</reference>
<evidence type="ECO:0000313" key="2">
    <source>
        <dbReference type="Proteomes" id="UP000289152"/>
    </source>
</evidence>
<dbReference type="InParanoid" id="A0A4Q1BK66"/>
<comment type="caution">
    <text evidence="1">The sequence shown here is derived from an EMBL/GenBank/DDBJ whole genome shotgun (WGS) entry which is preliminary data.</text>
</comment>
<organism evidence="1 2">
    <name type="scientific">Tremella mesenterica</name>
    <name type="common">Jelly fungus</name>
    <dbReference type="NCBI Taxonomy" id="5217"/>
    <lineage>
        <taxon>Eukaryota</taxon>
        <taxon>Fungi</taxon>
        <taxon>Dikarya</taxon>
        <taxon>Basidiomycota</taxon>
        <taxon>Agaricomycotina</taxon>
        <taxon>Tremellomycetes</taxon>
        <taxon>Tremellales</taxon>
        <taxon>Tremellaceae</taxon>
        <taxon>Tremella</taxon>
    </lineage>
</organism>
<accession>A0A4Q1BK66</accession>
<sequence length="171" mass="19185">MSSATNSQDSHIVTFFTQLFTLNLSSPPRPRDFPCVVKVSETSFTYVNAPEDEELTESFKQAEAVFTELLASGEYSALGEAFTEMMNTLLYLHCLLYEKVDRQQRQEWSNNELSGFQRRVGNYLVQVRSKVQEVKSGSEGKGTVEEDATSITASVGQQSWASGDLVFRQES</sequence>
<dbReference type="Proteomes" id="UP000289152">
    <property type="component" value="Unassembled WGS sequence"/>
</dbReference>
<keyword evidence="2" id="KW-1185">Reference proteome</keyword>
<proteinExistence type="predicted"/>
<evidence type="ECO:0000313" key="1">
    <source>
        <dbReference type="EMBL" id="RXK38153.1"/>
    </source>
</evidence>
<name>A0A4Q1BK66_TREME</name>
<gene>
    <name evidence="1" type="ORF">M231_04614</name>
</gene>
<protein>
    <submittedName>
        <fullName evidence="1">Uncharacterized protein</fullName>
    </submittedName>
</protein>
<dbReference type="AlphaFoldDB" id="A0A4Q1BK66"/>